<dbReference type="PANTHER" id="PTHR30146">
    <property type="entry name" value="LACI-RELATED TRANSCRIPTIONAL REPRESSOR"/>
    <property type="match status" value="1"/>
</dbReference>
<keyword evidence="1" id="KW-0678">Repressor</keyword>
<evidence type="ECO:0000256" key="4">
    <source>
        <dbReference type="ARBA" id="ARBA00023163"/>
    </source>
</evidence>
<dbReference type="CDD" id="cd01392">
    <property type="entry name" value="HTH_LacI"/>
    <property type="match status" value="1"/>
</dbReference>
<evidence type="ECO:0000256" key="1">
    <source>
        <dbReference type="ARBA" id="ARBA00022491"/>
    </source>
</evidence>
<dbReference type="Gene3D" id="3.40.50.2300">
    <property type="match status" value="2"/>
</dbReference>
<keyword evidence="2" id="KW-0805">Transcription regulation</keyword>
<proteinExistence type="predicted"/>
<reference evidence="6 7" key="1">
    <citation type="submission" date="2016-11" db="EMBL/GenBank/DDBJ databases">
        <authorList>
            <person name="Jaros S."/>
            <person name="Januszkiewicz K."/>
            <person name="Wedrychowicz H."/>
        </authorList>
    </citation>
    <scope>NUCLEOTIDE SEQUENCE [LARGE SCALE GENOMIC DNA]</scope>
    <source>
        <strain evidence="6 7">DSM 14809</strain>
    </source>
</reference>
<keyword evidence="7" id="KW-1185">Reference proteome</keyword>
<dbReference type="AlphaFoldDB" id="A0A1M6AN60"/>
<dbReference type="InterPro" id="IPR046335">
    <property type="entry name" value="LacI/GalR-like_sensor"/>
</dbReference>
<evidence type="ECO:0000313" key="6">
    <source>
        <dbReference type="EMBL" id="SHI37930.1"/>
    </source>
</evidence>
<dbReference type="PANTHER" id="PTHR30146:SF95">
    <property type="entry name" value="RIBOSE OPERON REPRESSOR"/>
    <property type="match status" value="1"/>
</dbReference>
<name>A0A1M6AN60_PSEXY</name>
<dbReference type="Gene3D" id="1.10.260.40">
    <property type="entry name" value="lambda repressor-like DNA-binding domains"/>
    <property type="match status" value="1"/>
</dbReference>
<dbReference type="SUPFAM" id="SSF47413">
    <property type="entry name" value="lambda repressor-like DNA-binding domains"/>
    <property type="match status" value="1"/>
</dbReference>
<dbReference type="Pfam" id="PF00356">
    <property type="entry name" value="LacI"/>
    <property type="match status" value="1"/>
</dbReference>
<gene>
    <name evidence="6" type="ORF">SAMN02745725_00300</name>
</gene>
<dbReference type="InterPro" id="IPR000843">
    <property type="entry name" value="HTH_LacI"/>
</dbReference>
<dbReference type="EMBL" id="FQYQ01000001">
    <property type="protein sequence ID" value="SHI37930.1"/>
    <property type="molecule type" value="Genomic_DNA"/>
</dbReference>
<dbReference type="Proteomes" id="UP000184185">
    <property type="component" value="Unassembled WGS sequence"/>
</dbReference>
<evidence type="ECO:0000259" key="5">
    <source>
        <dbReference type="PROSITE" id="PS50932"/>
    </source>
</evidence>
<dbReference type="InterPro" id="IPR028082">
    <property type="entry name" value="Peripla_BP_I"/>
</dbReference>
<dbReference type="STRING" id="185007.SAMN02910350_00946"/>
<dbReference type="CDD" id="cd06291">
    <property type="entry name" value="PBP1_Qymf-like"/>
    <property type="match status" value="1"/>
</dbReference>
<dbReference type="Pfam" id="PF13377">
    <property type="entry name" value="Peripla_BP_3"/>
    <property type="match status" value="1"/>
</dbReference>
<dbReference type="RefSeq" id="WP_072911487.1">
    <property type="nucleotide sequence ID" value="NZ_FQYQ01000001.1"/>
</dbReference>
<dbReference type="GO" id="GO:0000976">
    <property type="term" value="F:transcription cis-regulatory region binding"/>
    <property type="evidence" value="ECO:0007669"/>
    <property type="project" value="TreeGrafter"/>
</dbReference>
<dbReference type="GO" id="GO:0003700">
    <property type="term" value="F:DNA-binding transcription factor activity"/>
    <property type="evidence" value="ECO:0007669"/>
    <property type="project" value="TreeGrafter"/>
</dbReference>
<keyword evidence="4" id="KW-0804">Transcription</keyword>
<sequence>MATLKDVAAKCGLTVTTVSRVLNNRGYISEETRAKVYAAMEELNYQPNEVARSLSKKSTKTIGVIVPHIRHPYFSEMISNIENAANKQGYKIILANSKGAKHKEKEYLDMCTSNRVAGVILFSSSVQVSEFADSKIPLVTVERFIENGTAAVECDNEQGGMLAAQALIDSGCKNVLMISGVVNNSMPADDRVKGFAKVCEKNGISYKEIVTSQDQYESLDYHSLLDSALKLDSDIDGVFASSDLIAAQVLQVCGKIGRKVPEDIKLVGFDDVMISRLTTPPISTIHQPIKEMAEMAVELVISATEGKVVPKRTLLPVSYIERESTI</sequence>
<evidence type="ECO:0000256" key="2">
    <source>
        <dbReference type="ARBA" id="ARBA00023015"/>
    </source>
</evidence>
<protein>
    <submittedName>
        <fullName evidence="6">Transcriptional regulator, LacI family</fullName>
    </submittedName>
</protein>
<dbReference type="PROSITE" id="PS50932">
    <property type="entry name" value="HTH_LACI_2"/>
    <property type="match status" value="1"/>
</dbReference>
<evidence type="ECO:0000256" key="3">
    <source>
        <dbReference type="ARBA" id="ARBA00023125"/>
    </source>
</evidence>
<keyword evidence="3" id="KW-0238">DNA-binding</keyword>
<dbReference type="OrthoDB" id="9796186at2"/>
<evidence type="ECO:0000313" key="7">
    <source>
        <dbReference type="Proteomes" id="UP000184185"/>
    </source>
</evidence>
<dbReference type="SMART" id="SM00354">
    <property type="entry name" value="HTH_LACI"/>
    <property type="match status" value="1"/>
</dbReference>
<accession>A0A1M6AN60</accession>
<dbReference type="SUPFAM" id="SSF53822">
    <property type="entry name" value="Periplasmic binding protein-like I"/>
    <property type="match status" value="1"/>
</dbReference>
<organism evidence="6 7">
    <name type="scientific">Pseudobutyrivibrio xylanivorans DSM 14809</name>
    <dbReference type="NCBI Taxonomy" id="1123012"/>
    <lineage>
        <taxon>Bacteria</taxon>
        <taxon>Bacillati</taxon>
        <taxon>Bacillota</taxon>
        <taxon>Clostridia</taxon>
        <taxon>Lachnospirales</taxon>
        <taxon>Lachnospiraceae</taxon>
        <taxon>Pseudobutyrivibrio</taxon>
    </lineage>
</organism>
<dbReference type="InterPro" id="IPR010982">
    <property type="entry name" value="Lambda_DNA-bd_dom_sf"/>
</dbReference>
<feature type="domain" description="HTH lacI-type" evidence="5">
    <location>
        <begin position="2"/>
        <end position="56"/>
    </location>
</feature>